<dbReference type="Pfam" id="PF01124">
    <property type="entry name" value="MAPEG"/>
    <property type="match status" value="1"/>
</dbReference>
<keyword evidence="4 5" id="KW-0472">Membrane</keyword>
<gene>
    <name evidence="6" type="ORF">SAMN05216212_2466</name>
</gene>
<keyword evidence="2 5" id="KW-0812">Transmembrane</keyword>
<evidence type="ECO:0000313" key="7">
    <source>
        <dbReference type="Proteomes" id="UP000199305"/>
    </source>
</evidence>
<dbReference type="Proteomes" id="UP000199305">
    <property type="component" value="Unassembled WGS sequence"/>
</dbReference>
<reference evidence="7" key="1">
    <citation type="submission" date="2016-10" db="EMBL/GenBank/DDBJ databases">
        <authorList>
            <person name="Varghese N."/>
            <person name="Submissions S."/>
        </authorList>
    </citation>
    <scope>NUCLEOTIDE SEQUENCE [LARGE SCALE GENOMIC DNA]</scope>
    <source>
        <strain evidence="7">CGMCC 1.10658</strain>
    </source>
</reference>
<dbReference type="InterPro" id="IPR001129">
    <property type="entry name" value="Membr-assoc_MAPEG"/>
</dbReference>
<evidence type="ECO:0000256" key="5">
    <source>
        <dbReference type="SAM" id="Phobius"/>
    </source>
</evidence>
<keyword evidence="7" id="KW-1185">Reference proteome</keyword>
<proteinExistence type="predicted"/>
<dbReference type="Gene3D" id="1.20.120.550">
    <property type="entry name" value="Membrane associated eicosanoid/glutathione metabolism-like domain"/>
    <property type="match status" value="1"/>
</dbReference>
<dbReference type="PANTHER" id="PTHR35371">
    <property type="entry name" value="INNER MEMBRANE PROTEIN"/>
    <property type="match status" value="1"/>
</dbReference>
<evidence type="ECO:0000256" key="4">
    <source>
        <dbReference type="ARBA" id="ARBA00023136"/>
    </source>
</evidence>
<evidence type="ECO:0000256" key="1">
    <source>
        <dbReference type="ARBA" id="ARBA00004370"/>
    </source>
</evidence>
<feature type="transmembrane region" description="Helical" evidence="5">
    <location>
        <begin position="83"/>
        <end position="104"/>
    </location>
</feature>
<dbReference type="RefSeq" id="WP_091514440.1">
    <property type="nucleotide sequence ID" value="NZ_FNFH01000005.1"/>
</dbReference>
<protein>
    <submittedName>
        <fullName evidence="6">Uncharacterized conserved protein, MAPEG superfamily</fullName>
    </submittedName>
</protein>
<feature type="transmembrane region" description="Helical" evidence="5">
    <location>
        <begin position="59"/>
        <end position="76"/>
    </location>
</feature>
<evidence type="ECO:0000256" key="2">
    <source>
        <dbReference type="ARBA" id="ARBA00022692"/>
    </source>
</evidence>
<comment type="subcellular location">
    <subcellularLocation>
        <location evidence="1">Membrane</location>
    </subcellularLocation>
</comment>
<keyword evidence="3 5" id="KW-1133">Transmembrane helix</keyword>
<organism evidence="6 7">
    <name type="scientific">Microbulbifer yueqingensis</name>
    <dbReference type="NCBI Taxonomy" id="658219"/>
    <lineage>
        <taxon>Bacteria</taxon>
        <taxon>Pseudomonadati</taxon>
        <taxon>Pseudomonadota</taxon>
        <taxon>Gammaproteobacteria</taxon>
        <taxon>Cellvibrionales</taxon>
        <taxon>Microbulbiferaceae</taxon>
        <taxon>Microbulbifer</taxon>
    </lineage>
</organism>
<dbReference type="PANTHER" id="PTHR35371:SF1">
    <property type="entry name" value="BLR7753 PROTEIN"/>
    <property type="match status" value="1"/>
</dbReference>
<dbReference type="EMBL" id="FNFH01000005">
    <property type="protein sequence ID" value="SDK49506.1"/>
    <property type="molecule type" value="Genomic_DNA"/>
</dbReference>
<evidence type="ECO:0000313" key="6">
    <source>
        <dbReference type="EMBL" id="SDK49506.1"/>
    </source>
</evidence>
<dbReference type="AlphaFoldDB" id="A0A1G9CD61"/>
<dbReference type="SUPFAM" id="SSF161084">
    <property type="entry name" value="MAPEG domain-like"/>
    <property type="match status" value="1"/>
</dbReference>
<sequence length="128" mass="13927">MSVALWCLLVAVLMPYLFTVIAKASGQGRYDNRAPRRYLEAQEGLAQRADWAQRNSFEALPVFAAAVLAAMVAGVAEQWLAGLSLAFIGLRVIYGACYLCDWHAARSTFWFASYGCCLALLVMAALAA</sequence>
<dbReference type="InterPro" id="IPR023352">
    <property type="entry name" value="MAPEG-like_dom_sf"/>
</dbReference>
<name>A0A1G9CD61_9GAMM</name>
<feature type="transmembrane region" description="Helical" evidence="5">
    <location>
        <begin position="110"/>
        <end position="127"/>
    </location>
</feature>
<accession>A0A1G9CD61</accession>
<evidence type="ECO:0000256" key="3">
    <source>
        <dbReference type="ARBA" id="ARBA00022989"/>
    </source>
</evidence>
<dbReference type="GO" id="GO:0016020">
    <property type="term" value="C:membrane"/>
    <property type="evidence" value="ECO:0007669"/>
    <property type="project" value="UniProtKB-SubCell"/>
</dbReference>
<dbReference type="OrthoDB" id="513661at2"/>